<accession>A0A9W9IVG0</accession>
<dbReference type="InterPro" id="IPR016024">
    <property type="entry name" value="ARM-type_fold"/>
</dbReference>
<sequence>MALDLQPPDGRKRVKVYELRNNDWFDRGTGFCTGQVFGEEHRIYVESEDQPDRVLLETRISKDDGYQKQQETLIVWTESNGTDMALSFQEAEGCAVIWDFVNTVQQQLLSIAAADDALSDDLDNYQSIVLPAPELRNLAEIEQIVRAGSMTQAGRDALSKFIIRDEYLGKVAPLVTMAEDLESLADLHRLCNIMKSLILLNDNTIIETVVADHIILGVVGALEYDPEFPTHKANHRQYLADQSRYKEVVPIKDPLIRRKIRSTWRLQYLKDVVLARILDDPTFSVLNSLIFFNQMEIVNHIQSNAPFLRELFSVFDPRSTDAKRKDDAVQFLHQCAAIAKNLQAQSRAQLFANLISHGLFAVIAFAVKHPNPAMRTTGIDILVALLDHDPVMMRGYMLKAVNEKKTPLTDTLIDLLHAETDLGVKNQLADAIKILLDPQIPLQDPLARAGPDYFKVRSSNLLSDAFVQQHFDESSKRLFQPLKQLANRASLNDLTFQEVTLYSHLVDILTFFVRQHLFRTRNAIHSESLAPRVAQLLRAPQKHLKLVALKFFRTLISLQDTFYQALMTHNNTFGLILDIVYETMPRDNLLNSACLELFEFIKRENIKPFILHVVEKYREKLEYITYVDTFQSLILRYDQMQGYGAEADSALFSQDEGSTPQRLPLNGQRWQGVKEMDAAEEEYFNASDDEDEWQQDNRAALAAGTANGSASPLVKPLVDYPDDDDEDAMDTKPEDLPGQASQSQSSSVADAQAEASPDTAAPASPTIQNPPQPERLPEKRRRDEEDEDELAKLAAGPKRRSSTSSNSSAGILNRKKTLSIGSVGSEKGGTTGVLGSVTSSAAPKRIAINLSPAKSSNPEHDSVCADDASNEGTEKENRDDGQGDEGE</sequence>
<evidence type="ECO:0000256" key="2">
    <source>
        <dbReference type="ARBA" id="ARBA00023242"/>
    </source>
</evidence>
<comment type="subcellular location">
    <subcellularLocation>
        <location evidence="1">Nucleus</location>
    </subcellularLocation>
</comment>
<evidence type="ECO:0000256" key="1">
    <source>
        <dbReference type="ARBA" id="ARBA00004123"/>
    </source>
</evidence>
<dbReference type="GO" id="GO:0006974">
    <property type="term" value="P:DNA damage response"/>
    <property type="evidence" value="ECO:0007669"/>
    <property type="project" value="TreeGrafter"/>
</dbReference>
<feature type="domain" description="Serine/threonine-protein phosphatase 4 regulatory subunit 3-like central" evidence="4">
    <location>
        <begin position="140"/>
        <end position="639"/>
    </location>
</feature>
<dbReference type="Proteomes" id="UP001146351">
    <property type="component" value="Unassembled WGS sequence"/>
</dbReference>
<feature type="region of interest" description="Disordered" evidence="3">
    <location>
        <begin position="703"/>
        <end position="887"/>
    </location>
</feature>
<dbReference type="Pfam" id="PF22972">
    <property type="entry name" value="EVH1_PP4R3"/>
    <property type="match status" value="1"/>
</dbReference>
<dbReference type="Gene3D" id="2.30.29.30">
    <property type="entry name" value="Pleckstrin-homology domain (PH domain)/Phosphotyrosine-binding domain (PTB)"/>
    <property type="match status" value="1"/>
</dbReference>
<dbReference type="SUPFAM" id="SSF48371">
    <property type="entry name" value="ARM repeat"/>
    <property type="match status" value="1"/>
</dbReference>
<dbReference type="AlphaFoldDB" id="A0A9W9IVG0"/>
<dbReference type="SUPFAM" id="SSF50729">
    <property type="entry name" value="PH domain-like"/>
    <property type="match status" value="1"/>
</dbReference>
<evidence type="ECO:0000259" key="4">
    <source>
        <dbReference type="Pfam" id="PF04802"/>
    </source>
</evidence>
<proteinExistence type="predicted"/>
<keyword evidence="7" id="KW-1185">Reference proteome</keyword>
<dbReference type="GO" id="GO:0005654">
    <property type="term" value="C:nucleoplasm"/>
    <property type="evidence" value="ECO:0007669"/>
    <property type="project" value="TreeGrafter"/>
</dbReference>
<feature type="compositionally biased region" description="Low complexity" evidence="3">
    <location>
        <begin position="739"/>
        <end position="766"/>
    </location>
</feature>
<dbReference type="InterPro" id="IPR006887">
    <property type="entry name" value="P4R3-like_central_dom"/>
</dbReference>
<dbReference type="OrthoDB" id="27483at2759"/>
<dbReference type="Pfam" id="PF04802">
    <property type="entry name" value="PP4R3"/>
    <property type="match status" value="1"/>
</dbReference>
<dbReference type="PANTHER" id="PTHR23318">
    <property type="entry name" value="ATP SYNTHASE GAMMA-RELATED"/>
    <property type="match status" value="1"/>
</dbReference>
<protein>
    <recommendedName>
        <fullName evidence="8">Serine/threonine-protein phosphatase 4 regulatory subunit 3-like central domain-containing protein</fullName>
    </recommendedName>
</protein>
<feature type="domain" description="PP4R3 EVH1-like" evidence="5">
    <location>
        <begin position="11"/>
        <end position="110"/>
    </location>
</feature>
<keyword evidence="2" id="KW-0539">Nucleus</keyword>
<gene>
    <name evidence="6" type="ORF">N7492_000197</name>
</gene>
<feature type="compositionally biased region" description="Basic and acidic residues" evidence="3">
    <location>
        <begin position="872"/>
        <end position="881"/>
    </location>
</feature>
<dbReference type="GO" id="GO:0072542">
    <property type="term" value="F:protein phosphatase activator activity"/>
    <property type="evidence" value="ECO:0007669"/>
    <property type="project" value="TreeGrafter"/>
</dbReference>
<dbReference type="PANTHER" id="PTHR23318:SF0">
    <property type="entry name" value="SERINE_THREONINE-PROTEIN PHOSPHATASE 4 REGULATORY SUBUNIT 3"/>
    <property type="match status" value="1"/>
</dbReference>
<evidence type="ECO:0000313" key="7">
    <source>
        <dbReference type="Proteomes" id="UP001146351"/>
    </source>
</evidence>
<reference evidence="6" key="1">
    <citation type="submission" date="2022-11" db="EMBL/GenBank/DDBJ databases">
        <authorList>
            <person name="Petersen C."/>
        </authorList>
    </citation>
    <scope>NUCLEOTIDE SEQUENCE</scope>
    <source>
        <strain evidence="6">IBT 21917</strain>
    </source>
</reference>
<dbReference type="InterPro" id="IPR051137">
    <property type="entry name" value="PP4R3-like"/>
</dbReference>
<evidence type="ECO:0000256" key="3">
    <source>
        <dbReference type="SAM" id="MobiDB-lite"/>
    </source>
</evidence>
<dbReference type="InterPro" id="IPR055236">
    <property type="entry name" value="EVH1_PP4R3"/>
</dbReference>
<comment type="caution">
    <text evidence="6">The sequence shown here is derived from an EMBL/GenBank/DDBJ whole genome shotgun (WGS) entry which is preliminary data.</text>
</comment>
<dbReference type="InterPro" id="IPR011993">
    <property type="entry name" value="PH-like_dom_sf"/>
</dbReference>
<evidence type="ECO:0008006" key="8">
    <source>
        <dbReference type="Google" id="ProtNLM"/>
    </source>
</evidence>
<organism evidence="6 7">
    <name type="scientific">Penicillium capsulatum</name>
    <dbReference type="NCBI Taxonomy" id="69766"/>
    <lineage>
        <taxon>Eukaryota</taxon>
        <taxon>Fungi</taxon>
        <taxon>Dikarya</taxon>
        <taxon>Ascomycota</taxon>
        <taxon>Pezizomycotina</taxon>
        <taxon>Eurotiomycetes</taxon>
        <taxon>Eurotiomycetidae</taxon>
        <taxon>Eurotiales</taxon>
        <taxon>Aspergillaceae</taxon>
        <taxon>Penicillium</taxon>
    </lineage>
</organism>
<evidence type="ECO:0000313" key="6">
    <source>
        <dbReference type="EMBL" id="KAJ5182581.1"/>
    </source>
</evidence>
<dbReference type="EMBL" id="JAPQKO010000001">
    <property type="protein sequence ID" value="KAJ5182581.1"/>
    <property type="molecule type" value="Genomic_DNA"/>
</dbReference>
<feature type="compositionally biased region" description="Low complexity" evidence="3">
    <location>
        <begin position="703"/>
        <end position="719"/>
    </location>
</feature>
<dbReference type="GO" id="GO:0030289">
    <property type="term" value="C:protein phosphatase 4 complex"/>
    <property type="evidence" value="ECO:0007669"/>
    <property type="project" value="TreeGrafter"/>
</dbReference>
<reference evidence="6" key="2">
    <citation type="journal article" date="2023" name="IMA Fungus">
        <title>Comparative genomic study of the Penicillium genus elucidates a diverse pangenome and 15 lateral gene transfer events.</title>
        <authorList>
            <person name="Petersen C."/>
            <person name="Sorensen T."/>
            <person name="Nielsen M.R."/>
            <person name="Sondergaard T.E."/>
            <person name="Sorensen J.L."/>
            <person name="Fitzpatrick D.A."/>
            <person name="Frisvad J.C."/>
            <person name="Nielsen K.L."/>
        </authorList>
    </citation>
    <scope>NUCLEOTIDE SEQUENCE</scope>
    <source>
        <strain evidence="6">IBT 21917</strain>
    </source>
</reference>
<evidence type="ECO:0000259" key="5">
    <source>
        <dbReference type="Pfam" id="PF22972"/>
    </source>
</evidence>
<name>A0A9W9IVG0_9EURO</name>